<gene>
    <name evidence="1" type="ORF">ILUMI_07855</name>
</gene>
<accession>A0A8K0GGG4</accession>
<protein>
    <recommendedName>
        <fullName evidence="3">Craniofacial development protein 2-like</fullName>
    </recommendedName>
</protein>
<keyword evidence="2" id="KW-1185">Reference proteome</keyword>
<dbReference type="OrthoDB" id="6780514at2759"/>
<reference evidence="1" key="1">
    <citation type="submission" date="2019-08" db="EMBL/GenBank/DDBJ databases">
        <title>The genome of the North American firefly Photinus pyralis.</title>
        <authorList>
            <consortium name="Photinus pyralis genome working group"/>
            <person name="Fallon T.R."/>
            <person name="Sander Lower S.E."/>
            <person name="Weng J.-K."/>
        </authorList>
    </citation>
    <scope>NUCLEOTIDE SEQUENCE</scope>
    <source>
        <strain evidence="1">TRF0915ILg1</strain>
        <tissue evidence="1">Whole body</tissue>
    </source>
</reference>
<dbReference type="SUPFAM" id="SSF56219">
    <property type="entry name" value="DNase I-like"/>
    <property type="match status" value="1"/>
</dbReference>
<dbReference type="AlphaFoldDB" id="A0A8K0GGG4"/>
<evidence type="ECO:0000313" key="1">
    <source>
        <dbReference type="EMBL" id="KAF2898321.1"/>
    </source>
</evidence>
<comment type="caution">
    <text evidence="1">The sequence shown here is derived from an EMBL/GenBank/DDBJ whole genome shotgun (WGS) entry which is preliminary data.</text>
</comment>
<proteinExistence type="predicted"/>
<organism evidence="1 2">
    <name type="scientific">Ignelater luminosus</name>
    <name type="common">Cucubano</name>
    <name type="synonym">Pyrophorus luminosus</name>
    <dbReference type="NCBI Taxonomy" id="2038154"/>
    <lineage>
        <taxon>Eukaryota</taxon>
        <taxon>Metazoa</taxon>
        <taxon>Ecdysozoa</taxon>
        <taxon>Arthropoda</taxon>
        <taxon>Hexapoda</taxon>
        <taxon>Insecta</taxon>
        <taxon>Pterygota</taxon>
        <taxon>Neoptera</taxon>
        <taxon>Endopterygota</taxon>
        <taxon>Coleoptera</taxon>
        <taxon>Polyphaga</taxon>
        <taxon>Elateriformia</taxon>
        <taxon>Elateroidea</taxon>
        <taxon>Elateridae</taxon>
        <taxon>Agrypninae</taxon>
        <taxon>Pyrophorini</taxon>
        <taxon>Ignelater</taxon>
    </lineage>
</organism>
<sequence>MVANKNGPEDGCPLNGTRVQRISRIANIRFGKASEIKIGTWNVRSMYEPGKIHNTIHEIERMSIAVLGISEMRWPQTEKYQIEAYTVYYSGKNRLQNRNGVAIIVNEDVNSAVLRVAPISERIIMLRIRASPKDINIVQVQKLEMEEYDKRHDLFHLHRKVKEISNQRRYWKTDRIEDQDGHISLENDQQLLQWKQYIQELFALGHNISQLELRRQCTLQHSKLYGVPCTRPGPSNSSLGRFSIIEDMQEDDRGHAIEKGKSKYSRGSVCGNRTSFECEKCAVVFHPKDCFGIFHK</sequence>
<dbReference type="Proteomes" id="UP000801492">
    <property type="component" value="Unassembled WGS sequence"/>
</dbReference>
<dbReference type="InterPro" id="IPR036691">
    <property type="entry name" value="Endo/exonu/phosph_ase_sf"/>
</dbReference>
<name>A0A8K0GGG4_IGNLU</name>
<evidence type="ECO:0008006" key="3">
    <source>
        <dbReference type="Google" id="ProtNLM"/>
    </source>
</evidence>
<dbReference type="EMBL" id="VTPC01003586">
    <property type="protein sequence ID" value="KAF2898321.1"/>
    <property type="molecule type" value="Genomic_DNA"/>
</dbReference>
<dbReference type="Gene3D" id="3.60.10.10">
    <property type="entry name" value="Endonuclease/exonuclease/phosphatase"/>
    <property type="match status" value="1"/>
</dbReference>
<evidence type="ECO:0000313" key="2">
    <source>
        <dbReference type="Proteomes" id="UP000801492"/>
    </source>
</evidence>